<gene>
    <name evidence="6" type="primary">astE</name>
    <name evidence="9" type="ORF">PUN32_04585</name>
</gene>
<keyword evidence="2 6" id="KW-0056">Arginine metabolism</keyword>
<dbReference type="HAMAP" id="MF_00767">
    <property type="entry name" value="Arg_catab_AstE"/>
    <property type="match status" value="1"/>
</dbReference>
<keyword evidence="3" id="KW-0479">Metal-binding</keyword>
<comment type="cofactor">
    <cofactor evidence="1">
        <name>Zn(2+)</name>
        <dbReference type="ChEBI" id="CHEBI:29105"/>
    </cofactor>
</comment>
<accession>A0ABT5UYJ8</accession>
<dbReference type="RefSeq" id="WP_274721989.1">
    <property type="nucleotide sequence ID" value="NZ_JARBFT010000003.1"/>
</dbReference>
<keyword evidence="10" id="KW-1185">Reference proteome</keyword>
<dbReference type="PANTHER" id="PTHR15162:SF7">
    <property type="entry name" value="SUCCINYLGLUTAMATE DESUCCINYLASE"/>
    <property type="match status" value="1"/>
</dbReference>
<dbReference type="NCBIfam" id="NF003706">
    <property type="entry name" value="PRK05324.1"/>
    <property type="match status" value="1"/>
</dbReference>
<dbReference type="PANTHER" id="PTHR15162">
    <property type="entry name" value="ASPARTOACYLASE"/>
    <property type="match status" value="1"/>
</dbReference>
<evidence type="ECO:0000256" key="1">
    <source>
        <dbReference type="ARBA" id="ARBA00001947"/>
    </source>
</evidence>
<dbReference type="Gene3D" id="3.40.630.10">
    <property type="entry name" value="Zn peptidases"/>
    <property type="match status" value="1"/>
</dbReference>
<reference evidence="9 10" key="1">
    <citation type="submission" date="2023-02" db="EMBL/GenBank/DDBJ databases">
        <title>Vibrio intestini sp. nov., a close relative of Vibrio cholerae isolated from the intestine of Healthy Culter dabryi.</title>
        <authorList>
            <person name="Wu N."/>
        </authorList>
    </citation>
    <scope>NUCLEOTIDE SEQUENCE [LARGE SCALE GENOMIC DNA]</scope>
    <source>
        <strain evidence="9 10">DSL-7</strain>
    </source>
</reference>
<comment type="function">
    <text evidence="6">Transforms N(2)-succinylglutamate into succinate and glutamate.</text>
</comment>
<evidence type="ECO:0000256" key="6">
    <source>
        <dbReference type="HAMAP-Rule" id="MF_00767"/>
    </source>
</evidence>
<dbReference type="InterPro" id="IPR016681">
    <property type="entry name" value="SuccinylGlu_desuccinylase"/>
</dbReference>
<keyword evidence="4 6" id="KW-0378">Hydrolase</keyword>
<evidence type="ECO:0000256" key="3">
    <source>
        <dbReference type="ARBA" id="ARBA00022723"/>
    </source>
</evidence>
<dbReference type="Pfam" id="PF24827">
    <property type="entry name" value="AstE_AspA_cat"/>
    <property type="match status" value="1"/>
</dbReference>
<feature type="active site" evidence="6">
    <location>
        <position position="219"/>
    </location>
</feature>
<comment type="similarity">
    <text evidence="6">Belongs to the AspA/AstE family. Succinylglutamate desuccinylase subfamily.</text>
</comment>
<comment type="catalytic activity">
    <reaction evidence="6">
        <text>N-succinyl-L-glutamate + H2O = L-glutamate + succinate</text>
        <dbReference type="Rhea" id="RHEA:15169"/>
        <dbReference type="ChEBI" id="CHEBI:15377"/>
        <dbReference type="ChEBI" id="CHEBI:29985"/>
        <dbReference type="ChEBI" id="CHEBI:30031"/>
        <dbReference type="ChEBI" id="CHEBI:58763"/>
        <dbReference type="EC" id="3.5.1.96"/>
    </reaction>
</comment>
<keyword evidence="5" id="KW-0862">Zinc</keyword>
<sequence length="342" mass="38747">MTKSLFRQSFLLDSLDVDHPMLAQSVTTAQGVTLQLHQPGVLEVIPAEQDQQTQHIVICAALHGDDAAPIELMDKWLEDIQSGFQVVTERCLFILAHPLAIQRQVRFIDQDLNQLFDEQAHAASCELAIAETLKARLKSFFQGTEPSSRWHFDLQCASRDSKHYSFAISPKSRHAVRSRRLLQFIEHAHIDAVMLSNAPSNRFSCYSAEQFAAQALTLELGQVTRLGEHSLHKLVAFDLAVRDLIARHAPEHLPRKTVMYRVSRTIVRLHENFTFRFNENVENFTTFMHGEVFGYDGDKPLMAKNEGEAIVFPDPHVAIGQAAALMVCKVNARYEDDQLVYD</sequence>
<dbReference type="Proteomes" id="UP001216189">
    <property type="component" value="Unassembled WGS sequence"/>
</dbReference>
<evidence type="ECO:0000259" key="7">
    <source>
        <dbReference type="Pfam" id="PF04952"/>
    </source>
</evidence>
<feature type="domain" description="AstE/AspA barrel-sandwich hybrid" evidence="7">
    <location>
        <begin position="257"/>
        <end position="329"/>
    </location>
</feature>
<evidence type="ECO:0000313" key="9">
    <source>
        <dbReference type="EMBL" id="MDE1514293.1"/>
    </source>
</evidence>
<dbReference type="InterPro" id="IPR007036">
    <property type="entry name" value="Aste_AspA_hybrid_dom"/>
</dbReference>
<evidence type="ECO:0000256" key="4">
    <source>
        <dbReference type="ARBA" id="ARBA00022801"/>
    </source>
</evidence>
<evidence type="ECO:0000313" key="10">
    <source>
        <dbReference type="Proteomes" id="UP001216189"/>
    </source>
</evidence>
<evidence type="ECO:0000259" key="8">
    <source>
        <dbReference type="Pfam" id="PF24827"/>
    </source>
</evidence>
<name>A0ABT5UYJ8_9VIBR</name>
<dbReference type="EC" id="3.5.1.96" evidence="6"/>
<comment type="pathway">
    <text evidence="6">Amino-acid degradation; L-arginine degradation via AST pathway; L-glutamate and succinate from L-arginine: step 5/5.</text>
</comment>
<comment type="caution">
    <text evidence="6">Lacks conserved residue(s) required for the propagation of feature annotation.</text>
</comment>
<feature type="domain" description="Succinylglutamate desuccinylase/Aspartoacylase catalytic" evidence="8">
    <location>
        <begin position="53"/>
        <end position="245"/>
    </location>
</feature>
<proteinExistence type="inferred from homology"/>
<dbReference type="EMBL" id="JARBFT010000003">
    <property type="protein sequence ID" value="MDE1514293.1"/>
    <property type="molecule type" value="Genomic_DNA"/>
</dbReference>
<evidence type="ECO:0000256" key="5">
    <source>
        <dbReference type="ARBA" id="ARBA00022833"/>
    </source>
</evidence>
<dbReference type="SUPFAM" id="SSF53187">
    <property type="entry name" value="Zn-dependent exopeptidases"/>
    <property type="match status" value="1"/>
</dbReference>
<dbReference type="InterPro" id="IPR050178">
    <property type="entry name" value="AspA/AstE_fam"/>
</dbReference>
<comment type="caution">
    <text evidence="9">The sequence shown here is derived from an EMBL/GenBank/DDBJ whole genome shotgun (WGS) entry which is preliminary data.</text>
</comment>
<dbReference type="InterPro" id="IPR055438">
    <property type="entry name" value="AstE_AspA_cat"/>
</dbReference>
<dbReference type="Pfam" id="PF04952">
    <property type="entry name" value="AstE_AspA_hybrid"/>
    <property type="match status" value="1"/>
</dbReference>
<protein>
    <recommendedName>
        <fullName evidence="6">Succinylglutamate desuccinylase</fullName>
        <ecNumber evidence="6">3.5.1.96</ecNumber>
    </recommendedName>
</protein>
<evidence type="ECO:0000256" key="2">
    <source>
        <dbReference type="ARBA" id="ARBA00022503"/>
    </source>
</evidence>
<organism evidence="9 10">
    <name type="scientific">Vibrio chanodichtyis</name>
    <dbReference type="NCBI Taxonomy" id="3027932"/>
    <lineage>
        <taxon>Bacteria</taxon>
        <taxon>Pseudomonadati</taxon>
        <taxon>Pseudomonadota</taxon>
        <taxon>Gammaproteobacteria</taxon>
        <taxon>Vibrionales</taxon>
        <taxon>Vibrionaceae</taxon>
        <taxon>Vibrio</taxon>
    </lineage>
</organism>